<keyword evidence="2" id="KW-0378">Hydrolase</keyword>
<gene>
    <name evidence="2" type="ORF">AS52_01102</name>
</gene>
<reference evidence="2 3" key="1">
    <citation type="submission" date="2015-01" db="EMBL/GenBank/DDBJ databases">
        <title>Genome sequence of bacillus megaterium Q3.</title>
        <authorList>
            <person name="Wang Y."/>
            <person name="Luo K."/>
            <person name="Bai L."/>
            <person name="Luo F."/>
        </authorList>
    </citation>
    <scope>NUCLEOTIDE SEQUENCE [LARGE SCALE GENOMIC DNA]</scope>
    <source>
        <strain evidence="2 3">Q3</strain>
    </source>
</reference>
<sequence>MDSEKQLSELIPYNQLCMIVGKLLGDGNVSIEKGRQPRFRFSHCLKDKEWVFWCYEQLKDYVELSFPKYRKVLDQRLKDGYSESYYTQSKVGEVSTLLKEIWYPQDKKVLPLEFVNAHFSPLTLAWWYQDDGSLTISNSTIRKIILSTNSFSNQENKKLIEILFTHLHLSFSLDSQNRLVIYDQKQILYFLSLVREFIHPCMSRKVNIPNNNSQLFHLNKRTTITLPLTIPVTSPTKDLRHFLSYLPELLLQLQNRSTYHHFFKHEFFLENTDCKRKSYQIQLGQNELRLLHECRQLTGLTMNQLTELCYRLQRNKNNNLIKERQIAYQFLVRN</sequence>
<dbReference type="EMBL" id="CP010586">
    <property type="protein sequence ID" value="AKP76067.1"/>
    <property type="molecule type" value="Genomic_DNA"/>
</dbReference>
<dbReference type="Pfam" id="PF03161">
    <property type="entry name" value="LAGLIDADG_2"/>
    <property type="match status" value="1"/>
</dbReference>
<dbReference type="GO" id="GO:0004519">
    <property type="term" value="F:endonuclease activity"/>
    <property type="evidence" value="ECO:0007669"/>
    <property type="project" value="UniProtKB-KW"/>
</dbReference>
<organism evidence="2 3">
    <name type="scientific">Priestia megaterium Q3</name>
    <dbReference type="NCBI Taxonomy" id="1452722"/>
    <lineage>
        <taxon>Bacteria</taxon>
        <taxon>Bacillati</taxon>
        <taxon>Bacillota</taxon>
        <taxon>Bacilli</taxon>
        <taxon>Bacillales</taxon>
        <taxon>Bacillaceae</taxon>
        <taxon>Priestia</taxon>
    </lineage>
</organism>
<evidence type="ECO:0000259" key="1">
    <source>
        <dbReference type="Pfam" id="PF03161"/>
    </source>
</evidence>
<feature type="domain" description="Homing endonuclease LAGLIDADG" evidence="1">
    <location>
        <begin position="18"/>
        <end position="182"/>
    </location>
</feature>
<dbReference type="InterPro" id="IPR027434">
    <property type="entry name" value="Homing_endonucl"/>
</dbReference>
<dbReference type="AlphaFoldDB" id="A0A806TQW3"/>
<protein>
    <submittedName>
        <fullName evidence="2">LAGLIDADG DNA endonuclease family protein</fullName>
    </submittedName>
</protein>
<proteinExistence type="predicted"/>
<name>A0A806TQW3_PRIMG</name>
<dbReference type="Gene3D" id="3.10.28.10">
    <property type="entry name" value="Homing endonucleases"/>
    <property type="match status" value="2"/>
</dbReference>
<evidence type="ECO:0000313" key="2">
    <source>
        <dbReference type="EMBL" id="AKP76067.1"/>
    </source>
</evidence>
<accession>A0A806TQW3</accession>
<keyword evidence="2" id="KW-0255">Endonuclease</keyword>
<dbReference type="RefSeq" id="WP_049163240.1">
    <property type="nucleotide sequence ID" value="NZ_CP010586.1"/>
</dbReference>
<keyword evidence="2" id="KW-0540">Nuclease</keyword>
<evidence type="ECO:0000313" key="3">
    <source>
        <dbReference type="Proteomes" id="UP000036410"/>
    </source>
</evidence>
<dbReference type="Proteomes" id="UP000036410">
    <property type="component" value="Chromosome"/>
</dbReference>
<dbReference type="SUPFAM" id="SSF55608">
    <property type="entry name" value="Homing endonucleases"/>
    <property type="match status" value="1"/>
</dbReference>
<dbReference type="InterPro" id="IPR004860">
    <property type="entry name" value="LAGLIDADG_dom"/>
</dbReference>